<organism evidence="10 11">
    <name type="scientific">Stenotrophomonas mori</name>
    <dbReference type="NCBI Taxonomy" id="2871096"/>
    <lineage>
        <taxon>Bacteria</taxon>
        <taxon>Pseudomonadati</taxon>
        <taxon>Pseudomonadota</taxon>
        <taxon>Gammaproteobacteria</taxon>
        <taxon>Lysobacterales</taxon>
        <taxon>Lysobacteraceae</taxon>
        <taxon>Stenotrophomonas</taxon>
    </lineage>
</organism>
<dbReference type="Pfam" id="PF02321">
    <property type="entry name" value="OEP"/>
    <property type="match status" value="2"/>
</dbReference>
<reference evidence="10 11" key="1">
    <citation type="submission" date="2021-08" db="EMBL/GenBank/DDBJ databases">
        <title>Novel members of of the genus Stenotrophomonas from differernt environment.</title>
        <authorList>
            <person name="Deng Y."/>
        </authorList>
    </citation>
    <scope>NUCLEOTIDE SEQUENCE [LARGE SCALE GENOMIC DNA]</scope>
    <source>
        <strain evidence="10 11">CPCC 101365</strain>
    </source>
</reference>
<keyword evidence="9" id="KW-0732">Signal</keyword>
<accession>A0ABT0SKM1</accession>
<evidence type="ECO:0000256" key="2">
    <source>
        <dbReference type="ARBA" id="ARBA00007613"/>
    </source>
</evidence>
<evidence type="ECO:0000256" key="4">
    <source>
        <dbReference type="ARBA" id="ARBA00022452"/>
    </source>
</evidence>
<dbReference type="InterPro" id="IPR051906">
    <property type="entry name" value="TolC-like"/>
</dbReference>
<comment type="subcellular location">
    <subcellularLocation>
        <location evidence="1">Cell outer membrane</location>
    </subcellularLocation>
</comment>
<dbReference type="PANTHER" id="PTHR30026">
    <property type="entry name" value="OUTER MEMBRANE PROTEIN TOLC"/>
    <property type="match status" value="1"/>
</dbReference>
<feature type="coiled-coil region" evidence="8">
    <location>
        <begin position="198"/>
        <end position="232"/>
    </location>
</feature>
<evidence type="ECO:0000256" key="3">
    <source>
        <dbReference type="ARBA" id="ARBA00022448"/>
    </source>
</evidence>
<keyword evidence="5" id="KW-0812">Transmembrane</keyword>
<evidence type="ECO:0000256" key="1">
    <source>
        <dbReference type="ARBA" id="ARBA00004442"/>
    </source>
</evidence>
<feature type="chain" id="PRO_5046309909" evidence="9">
    <location>
        <begin position="20"/>
        <end position="451"/>
    </location>
</feature>
<evidence type="ECO:0000313" key="10">
    <source>
        <dbReference type="EMBL" id="MCL7715633.1"/>
    </source>
</evidence>
<dbReference type="EMBL" id="JAIKTS010000005">
    <property type="protein sequence ID" value="MCL7715633.1"/>
    <property type="molecule type" value="Genomic_DNA"/>
</dbReference>
<dbReference type="Proteomes" id="UP001431235">
    <property type="component" value="Unassembled WGS sequence"/>
</dbReference>
<evidence type="ECO:0000313" key="11">
    <source>
        <dbReference type="Proteomes" id="UP001431235"/>
    </source>
</evidence>
<keyword evidence="7" id="KW-0998">Cell outer membrane</keyword>
<evidence type="ECO:0000256" key="7">
    <source>
        <dbReference type="ARBA" id="ARBA00023237"/>
    </source>
</evidence>
<keyword evidence="8" id="KW-0175">Coiled coil</keyword>
<proteinExistence type="inferred from homology"/>
<protein>
    <submittedName>
        <fullName evidence="10">TolC family protein</fullName>
    </submittedName>
</protein>
<evidence type="ECO:0000256" key="9">
    <source>
        <dbReference type="SAM" id="SignalP"/>
    </source>
</evidence>
<dbReference type="PANTHER" id="PTHR30026:SF5">
    <property type="entry name" value="ABC-TYPE EFFLUX SYSTEM SECRETIN COMPONENT"/>
    <property type="match status" value="1"/>
</dbReference>
<dbReference type="RefSeq" id="WP_250065110.1">
    <property type="nucleotide sequence ID" value="NZ_JAIKTS010000005.1"/>
</dbReference>
<keyword evidence="3" id="KW-0813">Transport</keyword>
<dbReference type="Gene3D" id="1.20.1600.10">
    <property type="entry name" value="Outer membrane efflux proteins (OEP)"/>
    <property type="match status" value="1"/>
</dbReference>
<evidence type="ECO:0000256" key="6">
    <source>
        <dbReference type="ARBA" id="ARBA00023136"/>
    </source>
</evidence>
<sequence length="451" mass="49697">MARVRLFAACMLAAATASAGEVPALSFEQARERLEQVSDALAAAGSGVRSKQDLQDATRYLRLPEITADVRRMQFQKTLKLPLGSLEPVAEAFGIASPLRFAERDWRTRPIITASMPLYSGGLIPAAQQAAEAATAQAAAEREAQRQSLTLQLVQAYFGQQLAEQAVQVRREVRDGLQRHLDDALKLEREGFASRAQRLQANVARDKAEREYQKALNDLATLQQALATLLRSGGTVATVSPLFVIDAPLGERAAFERSALHRHPQIERLRALAGQAEQGVRVQQAKLKPQVYLFGQYDLDRDDALLTDADWAFGIGLRYTFLSPGARPLQVSAARAQLEQARAGMEEAANQLRLGVGKAWNELDTARVQFRLLDSSIVQAEENLRLQALAFREGQATSLDVIDARLALGGARVERAQAAYQFDVALAQLLEVSGQLERFDDYRRRADKVLE</sequence>
<feature type="signal peptide" evidence="9">
    <location>
        <begin position="1"/>
        <end position="19"/>
    </location>
</feature>
<comment type="caution">
    <text evidence="10">The sequence shown here is derived from an EMBL/GenBank/DDBJ whole genome shotgun (WGS) entry which is preliminary data.</text>
</comment>
<keyword evidence="4" id="KW-1134">Transmembrane beta strand</keyword>
<evidence type="ECO:0000256" key="8">
    <source>
        <dbReference type="SAM" id="Coils"/>
    </source>
</evidence>
<gene>
    <name evidence="10" type="ORF">K5L01_13385</name>
</gene>
<comment type="similarity">
    <text evidence="2">Belongs to the outer membrane factor (OMF) (TC 1.B.17) family.</text>
</comment>
<keyword evidence="6" id="KW-0472">Membrane</keyword>
<dbReference type="InterPro" id="IPR003423">
    <property type="entry name" value="OMP_efflux"/>
</dbReference>
<keyword evidence="11" id="KW-1185">Reference proteome</keyword>
<evidence type="ECO:0000256" key="5">
    <source>
        <dbReference type="ARBA" id="ARBA00022692"/>
    </source>
</evidence>
<name>A0ABT0SKM1_9GAMM</name>
<dbReference type="SUPFAM" id="SSF56954">
    <property type="entry name" value="Outer membrane efflux proteins (OEP)"/>
    <property type="match status" value="1"/>
</dbReference>